<dbReference type="PANTHER" id="PTHR47396:SF1">
    <property type="entry name" value="ATP-DEPENDENT HELICASE IRC3-RELATED"/>
    <property type="match status" value="1"/>
</dbReference>
<gene>
    <name evidence="3" type="ORF">LEM8419_02153</name>
</gene>
<dbReference type="PROSITE" id="PS51194">
    <property type="entry name" value="HELICASE_CTER"/>
    <property type="match status" value="1"/>
</dbReference>
<evidence type="ECO:0000259" key="2">
    <source>
        <dbReference type="PROSITE" id="PS51194"/>
    </source>
</evidence>
<protein>
    <recommendedName>
        <fullName evidence="5">DEAD/DEAH box helicase</fullName>
    </recommendedName>
</protein>
<dbReference type="PANTHER" id="PTHR47396">
    <property type="entry name" value="TYPE I RESTRICTION ENZYME ECOKI R PROTEIN"/>
    <property type="match status" value="1"/>
</dbReference>
<evidence type="ECO:0000313" key="4">
    <source>
        <dbReference type="Proteomes" id="UP000837803"/>
    </source>
</evidence>
<dbReference type="Gene3D" id="3.30.870.10">
    <property type="entry name" value="Endonuclease Chain A"/>
    <property type="match status" value="1"/>
</dbReference>
<dbReference type="PROSITE" id="PS51192">
    <property type="entry name" value="HELICASE_ATP_BIND_1"/>
    <property type="match status" value="1"/>
</dbReference>
<dbReference type="InterPro" id="IPR001650">
    <property type="entry name" value="Helicase_C-like"/>
</dbReference>
<dbReference type="CDD" id="cd17926">
    <property type="entry name" value="DEXHc_RE"/>
    <property type="match status" value="1"/>
</dbReference>
<comment type="caution">
    <text evidence="3">The sequence shown here is derived from an EMBL/GenBank/DDBJ whole genome shotgun (WGS) entry which is preliminary data.</text>
</comment>
<feature type="domain" description="Helicase ATP-binding" evidence="1">
    <location>
        <begin position="221"/>
        <end position="389"/>
    </location>
</feature>
<dbReference type="Pfam" id="PF00271">
    <property type="entry name" value="Helicase_C"/>
    <property type="match status" value="1"/>
</dbReference>
<reference evidence="3" key="1">
    <citation type="submission" date="2021-12" db="EMBL/GenBank/DDBJ databases">
        <authorList>
            <person name="Rodrigo-Torres L."/>
            <person name="Arahal R. D."/>
            <person name="Lucena T."/>
        </authorList>
    </citation>
    <scope>NUCLEOTIDE SEQUENCE</scope>
    <source>
        <strain evidence="3">CECT 8419</strain>
    </source>
</reference>
<dbReference type="InterPro" id="IPR050742">
    <property type="entry name" value="Helicase_Restrict-Modif_Enz"/>
</dbReference>
<accession>A0ABM9B2A2</accession>
<evidence type="ECO:0000259" key="1">
    <source>
        <dbReference type="PROSITE" id="PS51192"/>
    </source>
</evidence>
<dbReference type="SMART" id="SM00490">
    <property type="entry name" value="HELICc"/>
    <property type="match status" value="1"/>
</dbReference>
<dbReference type="SUPFAM" id="SSF52540">
    <property type="entry name" value="P-loop containing nucleoside triphosphate hydrolases"/>
    <property type="match status" value="1"/>
</dbReference>
<dbReference type="Proteomes" id="UP000837803">
    <property type="component" value="Unassembled WGS sequence"/>
</dbReference>
<name>A0ABM9B2A2_9BACT</name>
<dbReference type="SMART" id="SM00487">
    <property type="entry name" value="DEXDc"/>
    <property type="match status" value="1"/>
</dbReference>
<dbReference type="Pfam" id="PF04851">
    <property type="entry name" value="ResIII"/>
    <property type="match status" value="1"/>
</dbReference>
<dbReference type="Gene3D" id="3.40.50.300">
    <property type="entry name" value="P-loop containing nucleotide triphosphate hydrolases"/>
    <property type="match status" value="2"/>
</dbReference>
<dbReference type="InterPro" id="IPR014001">
    <property type="entry name" value="Helicase_ATP-bd"/>
</dbReference>
<dbReference type="InterPro" id="IPR006935">
    <property type="entry name" value="Helicase/UvrB_N"/>
</dbReference>
<proteinExistence type="predicted"/>
<evidence type="ECO:0000313" key="3">
    <source>
        <dbReference type="EMBL" id="CAH1001254.1"/>
    </source>
</evidence>
<organism evidence="3 4">
    <name type="scientific">Neolewinella maritima</name>
    <dbReference type="NCBI Taxonomy" id="1383882"/>
    <lineage>
        <taxon>Bacteria</taxon>
        <taxon>Pseudomonadati</taxon>
        <taxon>Bacteroidota</taxon>
        <taxon>Saprospiria</taxon>
        <taxon>Saprospirales</taxon>
        <taxon>Lewinellaceae</taxon>
        <taxon>Neolewinella</taxon>
    </lineage>
</organism>
<dbReference type="EMBL" id="CAKLPZ010000002">
    <property type="protein sequence ID" value="CAH1001254.1"/>
    <property type="molecule type" value="Genomic_DNA"/>
</dbReference>
<dbReference type="InterPro" id="IPR027417">
    <property type="entry name" value="P-loop_NTPase"/>
</dbReference>
<evidence type="ECO:0008006" key="5">
    <source>
        <dbReference type="Google" id="ProtNLM"/>
    </source>
</evidence>
<sequence length="671" mass="77195">MRLITNHFYTTSDKEALLQGQNNLSASLEFSTHNITQIREALGSYGTHFFNCLAWLIAKDRIQFVVIRPKSGRGISHHKSGLVFDGVHKVIFSGSCNFTYSGLVENQESMIVNKSFDGRQSVKAIEEFETDFELLFTRQQTDQVEYLEPGNIQEVIIEQFGGRTIEQLLEDEKTLFSKIKPASARRIRKKKQQLDQLIEKILREPKFPYETPRDYQVQAYQAWVSNNRQGIFAMATGTGKTLTALNCLLEEYREQGYYRALILVPTIALAEQWTKECKGFNFEQVITVSSRSKWADTVAFYGAMTQLSNPSFIIVATYASFVNTKFQRQLAGLSDDIIIIADEAHNVGAPQVKRAVKKLPFERRIGLSATIDRKYDMLGNEAIETFFSDRSPYCFSYSMFKAIWEEPKILCSYTYHPVIVRLTDEEMEEYVSVSRQLTKFIDSQTGKYQTGKHVEMLLLKRKRIIHKAADKLRAFTQILAKEFAQRGHLRFTLVYVPEGQEPNYARSDQYIESAESQQLIDSYTRAVVETDESITVEQYTAQTKDRDSVLQRFVDGRTEVLCSMKCLDEGVDIPRAELAIFCASTGNPRQFIQRRGRILRQHPDKSMAKIYDLIVVPQPNDEQNRNIERSLVRSELERVRNFSTLAVNQIDSFKVLQPTLEYYNLSIDPIP</sequence>
<keyword evidence="4" id="KW-1185">Reference proteome</keyword>
<feature type="domain" description="Helicase C-terminal" evidence="2">
    <location>
        <begin position="506"/>
        <end position="640"/>
    </location>
</feature>